<keyword evidence="3" id="KW-1185">Reference proteome</keyword>
<dbReference type="EMBL" id="JBIHMK010000021">
    <property type="protein sequence ID" value="MFH0248209.1"/>
    <property type="molecule type" value="Genomic_DNA"/>
</dbReference>
<evidence type="ECO:0000313" key="3">
    <source>
        <dbReference type="Proteomes" id="UP001607069"/>
    </source>
</evidence>
<organism evidence="2 3">
    <name type="scientific">Streptomyces chitinivorans</name>
    <dbReference type="NCBI Taxonomy" id="1257027"/>
    <lineage>
        <taxon>Bacteria</taxon>
        <taxon>Bacillati</taxon>
        <taxon>Actinomycetota</taxon>
        <taxon>Actinomycetes</taxon>
        <taxon>Kitasatosporales</taxon>
        <taxon>Streptomycetaceae</taxon>
        <taxon>Streptomyces</taxon>
    </lineage>
</organism>
<dbReference type="RefSeq" id="WP_279949530.1">
    <property type="nucleotide sequence ID" value="NZ_BAABEN010000009.1"/>
</dbReference>
<feature type="signal peptide" evidence="1">
    <location>
        <begin position="1"/>
        <end position="23"/>
    </location>
</feature>
<accession>A0ABW7HRF4</accession>
<dbReference type="Proteomes" id="UP001607069">
    <property type="component" value="Unassembled WGS sequence"/>
</dbReference>
<gene>
    <name evidence="2" type="ORF">ACG5V6_08290</name>
</gene>
<dbReference type="PROSITE" id="PS51257">
    <property type="entry name" value="PROKAR_LIPOPROTEIN"/>
    <property type="match status" value="1"/>
</dbReference>
<proteinExistence type="predicted"/>
<comment type="caution">
    <text evidence="2">The sequence shown here is derived from an EMBL/GenBank/DDBJ whole genome shotgun (WGS) entry which is preliminary data.</text>
</comment>
<protein>
    <recommendedName>
        <fullName evidence="4">DUF3558 domain-containing protein</fullName>
    </recommendedName>
</protein>
<sequence length="175" mass="18471">MKPRGRFGAAFTGVLAITLTASACTEKEERGYDIPDSLCGTAVQAETLKPLMPPGKEVSMAPSSAVKGLKRCRVSVDGEPALSASIDWQEKGRSPSDVASFFAGVDPGDKTAGDGRYLYSEFGAVGEVVCPNPREPDRKLFVTALSREDEAPGEAAMKEFITAYAEAVGKSDECA</sequence>
<evidence type="ECO:0008006" key="4">
    <source>
        <dbReference type="Google" id="ProtNLM"/>
    </source>
</evidence>
<evidence type="ECO:0000256" key="1">
    <source>
        <dbReference type="SAM" id="SignalP"/>
    </source>
</evidence>
<evidence type="ECO:0000313" key="2">
    <source>
        <dbReference type="EMBL" id="MFH0248209.1"/>
    </source>
</evidence>
<feature type="chain" id="PRO_5045852483" description="DUF3558 domain-containing protein" evidence="1">
    <location>
        <begin position="24"/>
        <end position="175"/>
    </location>
</feature>
<reference evidence="2 3" key="1">
    <citation type="submission" date="2024-10" db="EMBL/GenBank/DDBJ databases">
        <authorList>
            <person name="Cho J.-C."/>
        </authorList>
    </citation>
    <scope>NUCLEOTIDE SEQUENCE [LARGE SCALE GENOMIC DNA]</scope>
    <source>
        <strain evidence="2 3">KCTC29696</strain>
    </source>
</reference>
<keyword evidence="1" id="KW-0732">Signal</keyword>
<name>A0ABW7HRF4_9ACTN</name>